<dbReference type="RefSeq" id="WP_044314982.1">
    <property type="nucleotide sequence ID" value="NZ_JXXD01000092.1"/>
</dbReference>
<dbReference type="PATRIC" id="fig|316.110.peg.4767"/>
<dbReference type="GeneID" id="99794175"/>
<evidence type="ECO:0000256" key="1">
    <source>
        <dbReference type="ARBA" id="ARBA00008348"/>
    </source>
</evidence>
<dbReference type="InterPro" id="IPR020103">
    <property type="entry name" value="PsdUridine_synth_cat_dom_sf"/>
</dbReference>
<dbReference type="InterPro" id="IPR050343">
    <property type="entry name" value="RsuA_PseudoU_synthase"/>
</dbReference>
<feature type="domain" description="RNA-binding S4" evidence="8">
    <location>
        <begin position="1"/>
        <end position="58"/>
    </location>
</feature>
<evidence type="ECO:0000313" key="9">
    <source>
        <dbReference type="EMBL" id="KIZ36139.1"/>
    </source>
</evidence>
<dbReference type="InterPro" id="IPR042092">
    <property type="entry name" value="PsdUridine_s_RsuA/RluB/E/F_cat"/>
</dbReference>
<dbReference type="Proteomes" id="UP000032439">
    <property type="component" value="Unassembled WGS sequence"/>
</dbReference>
<comment type="function">
    <text evidence="5">Responsible for synthesis of pseudouridine from uracil-516 in 16S ribosomal RNA.</text>
</comment>
<evidence type="ECO:0000256" key="3">
    <source>
        <dbReference type="ARBA" id="ARBA00023235"/>
    </source>
</evidence>
<dbReference type="SMART" id="SM00363">
    <property type="entry name" value="S4"/>
    <property type="match status" value="1"/>
</dbReference>
<dbReference type="InterPro" id="IPR018496">
    <property type="entry name" value="PsdUridine_synth_RsuA/RluB_CS"/>
</dbReference>
<keyword evidence="2 6" id="KW-0694">RNA-binding</keyword>
<evidence type="ECO:0000313" key="10">
    <source>
        <dbReference type="Proteomes" id="UP000032439"/>
    </source>
</evidence>
<sequence>MRLDRYLANRARLSRQDVRRLLAEDRVLVNGETSRIVDLEVRVFDRIELDGEMLQAGKAARYLMLHKPAGCASATQDATHRTVLDLIDEPDKQDLHIAGRLDFNTTGLMLLTNDGQWSRRLTQPTSLLGKVYLIETEDEIDPACVDVFAQGMYFRFENLTTLPAELVLLEPRRARLTLHEGRYHQVKRMFGRFNNKVTALHRESMGPLTLDLALEPGRYRSLTEQEIAQI</sequence>
<evidence type="ECO:0000256" key="5">
    <source>
        <dbReference type="ARBA" id="ARBA00037590"/>
    </source>
</evidence>
<organism evidence="9 10">
    <name type="scientific">Stutzerimonas stutzeri</name>
    <name type="common">Pseudomonas stutzeri</name>
    <dbReference type="NCBI Taxonomy" id="316"/>
    <lineage>
        <taxon>Bacteria</taxon>
        <taxon>Pseudomonadati</taxon>
        <taxon>Pseudomonadota</taxon>
        <taxon>Gammaproteobacteria</taxon>
        <taxon>Pseudomonadales</taxon>
        <taxon>Pseudomonadaceae</taxon>
        <taxon>Stutzerimonas</taxon>
    </lineage>
</organism>
<dbReference type="NCBIfam" id="TIGR00093">
    <property type="entry name" value="pseudouridine synthase"/>
    <property type="match status" value="1"/>
</dbReference>
<dbReference type="PANTHER" id="PTHR47683">
    <property type="entry name" value="PSEUDOURIDINE SYNTHASE FAMILY PROTEIN-RELATED"/>
    <property type="match status" value="1"/>
</dbReference>
<dbReference type="InterPro" id="IPR000748">
    <property type="entry name" value="PsdUridine_synth_RsuA/RluB/E/F"/>
</dbReference>
<proteinExistence type="inferred from homology"/>
<evidence type="ECO:0000256" key="6">
    <source>
        <dbReference type="PROSITE-ProRule" id="PRU00182"/>
    </source>
</evidence>
<dbReference type="GO" id="GO:0160136">
    <property type="term" value="F:16S rRNA pseudouridine(516) synthase activity"/>
    <property type="evidence" value="ECO:0007669"/>
    <property type="project" value="UniProtKB-EC"/>
</dbReference>
<dbReference type="SUPFAM" id="SSF55120">
    <property type="entry name" value="Pseudouridine synthase"/>
    <property type="match status" value="1"/>
</dbReference>
<evidence type="ECO:0000256" key="7">
    <source>
        <dbReference type="RuleBase" id="RU003887"/>
    </source>
</evidence>
<dbReference type="InterPro" id="IPR020094">
    <property type="entry name" value="TruA/RsuA/RluB/E/F_N"/>
</dbReference>
<dbReference type="Pfam" id="PF00849">
    <property type="entry name" value="PseudoU_synth_2"/>
    <property type="match status" value="1"/>
</dbReference>
<dbReference type="SUPFAM" id="SSF55174">
    <property type="entry name" value="Alpha-L RNA-binding motif"/>
    <property type="match status" value="1"/>
</dbReference>
<comment type="caution">
    <text evidence="9">The sequence shown here is derived from an EMBL/GenBank/DDBJ whole genome shotgun (WGS) entry which is preliminary data.</text>
</comment>
<dbReference type="CDD" id="cd00165">
    <property type="entry name" value="S4"/>
    <property type="match status" value="1"/>
</dbReference>
<dbReference type="Gene3D" id="3.30.70.580">
    <property type="entry name" value="Pseudouridine synthase I, catalytic domain, N-terminal subdomain"/>
    <property type="match status" value="1"/>
</dbReference>
<accession>A0A0D7E5H9</accession>
<gene>
    <name evidence="9" type="ORF">LO50_10730</name>
</gene>
<dbReference type="GO" id="GO:0003723">
    <property type="term" value="F:RNA binding"/>
    <property type="evidence" value="ECO:0007669"/>
    <property type="project" value="UniProtKB-KW"/>
</dbReference>
<protein>
    <recommendedName>
        <fullName evidence="7">Pseudouridine synthase</fullName>
        <ecNumber evidence="7">5.4.99.-</ecNumber>
    </recommendedName>
</protein>
<dbReference type="AlphaFoldDB" id="A0A0D7E5H9"/>
<reference evidence="9 10" key="1">
    <citation type="submission" date="2014-11" db="EMBL/GenBank/DDBJ databases">
        <title>Genomics and ecophysiology of heterotrophic nitrogen fixing bacteria isolated from estuarine surface water.</title>
        <authorList>
            <person name="Bentzon-Tilia M."/>
            <person name="Severin I."/>
            <person name="Hansen L.H."/>
            <person name="Riemann L."/>
        </authorList>
    </citation>
    <scope>NUCLEOTIDE SEQUENCE [LARGE SCALE GENOMIC DNA]</scope>
    <source>
        <strain evidence="9 10">BAL361</strain>
    </source>
</reference>
<evidence type="ECO:0000256" key="4">
    <source>
        <dbReference type="ARBA" id="ARBA00036749"/>
    </source>
</evidence>
<dbReference type="EMBL" id="JXXD01000092">
    <property type="protein sequence ID" value="KIZ36139.1"/>
    <property type="molecule type" value="Genomic_DNA"/>
</dbReference>
<dbReference type="PROSITE" id="PS01149">
    <property type="entry name" value="PSI_RSU"/>
    <property type="match status" value="1"/>
</dbReference>
<dbReference type="PROSITE" id="PS50889">
    <property type="entry name" value="S4"/>
    <property type="match status" value="1"/>
</dbReference>
<evidence type="ECO:0000259" key="8">
    <source>
        <dbReference type="SMART" id="SM00363"/>
    </source>
</evidence>
<dbReference type="InterPro" id="IPR036986">
    <property type="entry name" value="S4_RNA-bd_sf"/>
</dbReference>
<dbReference type="EC" id="5.4.99.-" evidence="7"/>
<name>A0A0D7E5H9_STUST</name>
<dbReference type="GO" id="GO:0000455">
    <property type="term" value="P:enzyme-directed rRNA pseudouridine synthesis"/>
    <property type="evidence" value="ECO:0007669"/>
    <property type="project" value="UniProtKB-ARBA"/>
</dbReference>
<dbReference type="InterPro" id="IPR002942">
    <property type="entry name" value="S4_RNA-bd"/>
</dbReference>
<dbReference type="Gene3D" id="3.30.70.1560">
    <property type="entry name" value="Alpha-L RNA-binding motif"/>
    <property type="match status" value="1"/>
</dbReference>
<dbReference type="Gene3D" id="3.10.290.10">
    <property type="entry name" value="RNA-binding S4 domain"/>
    <property type="match status" value="1"/>
</dbReference>
<comment type="similarity">
    <text evidence="1 7">Belongs to the pseudouridine synthase RsuA family.</text>
</comment>
<comment type="catalytic activity">
    <reaction evidence="4">
        <text>uridine(516) in 16S rRNA = pseudouridine(516) in 16S rRNA</text>
        <dbReference type="Rhea" id="RHEA:38867"/>
        <dbReference type="Rhea" id="RHEA-COMP:10089"/>
        <dbReference type="Rhea" id="RHEA-COMP:10090"/>
        <dbReference type="ChEBI" id="CHEBI:65314"/>
        <dbReference type="ChEBI" id="CHEBI:65315"/>
        <dbReference type="EC" id="5.4.99.19"/>
    </reaction>
</comment>
<keyword evidence="3 7" id="KW-0413">Isomerase</keyword>
<evidence type="ECO:0000256" key="2">
    <source>
        <dbReference type="ARBA" id="ARBA00022884"/>
    </source>
</evidence>
<dbReference type="InterPro" id="IPR006145">
    <property type="entry name" value="PsdUridine_synth_RsuA/RluA"/>
</dbReference>
<dbReference type="PANTHER" id="PTHR47683:SF4">
    <property type="entry name" value="PSEUDOURIDINE SYNTHASE"/>
    <property type="match status" value="1"/>
</dbReference>
<dbReference type="CDD" id="cd02553">
    <property type="entry name" value="PseudoU_synth_RsuA"/>
    <property type="match status" value="1"/>
</dbReference>